<dbReference type="InterPro" id="IPR033121">
    <property type="entry name" value="PEPTIDASE_A1"/>
</dbReference>
<dbReference type="FunFam" id="2.40.70.10:FF:000009">
    <property type="entry name" value="Aspartic proteinase A1"/>
    <property type="match status" value="1"/>
</dbReference>
<evidence type="ECO:0000256" key="2">
    <source>
        <dbReference type="ARBA" id="ARBA00022670"/>
    </source>
</evidence>
<evidence type="ECO:0000259" key="12">
    <source>
        <dbReference type="PROSITE" id="PS51767"/>
    </source>
</evidence>
<protein>
    <submittedName>
        <fullName evidence="13">MGC89016 protein</fullName>
    </submittedName>
</protein>
<dbReference type="RefSeq" id="NP_001008172.1">
    <property type="nucleotide sequence ID" value="NM_001008171.1"/>
</dbReference>
<dbReference type="PANTHER" id="PTHR47966">
    <property type="entry name" value="BETA-SITE APP-CLEAVING ENZYME, ISOFORM A-RELATED"/>
    <property type="match status" value="1"/>
</dbReference>
<feature type="disulfide bond" evidence="9">
    <location>
        <begin position="265"/>
        <end position="280"/>
    </location>
</feature>
<sequence length="421" mass="45827">MSVISHLVVTCLLFVAFSNGLERIKLHRFKSVARTLHDVGSAVEHVRMKYVDNHMKSAPEPLTNYMDVQYYGVISIGTPPQSFRVVFDTGSSNLWVPSKKCKWTDIACWLHRKYDSKKSSTYKANGTEFAIHYGTGSLTGFLSTDTVSVGSLSVKSQTFAEAITQPGITFVAAKFDGILGMAYPSISVDGVVPVFNNMVNQKLVDQAIFSFYLSRDASAKEGGEIILGGSDPDHYVGNFTYLDVTRKAYWQIKMDSVTVSSESECMNAMMVGGEYCKGGCQAIADTGTSLIVGPSSDVEKLNAEIGALPIISGEYWINCSKIASLPTINFVLGGKSFSLTGKDYVVVVTQMGQTICLSGFVAMDIPPPAGPLWILGDIFIGKYYTEFDLANNRVGFATVKTTGSDYFGIPKYNDPSSFDDI</sequence>
<dbReference type="CDD" id="cd05485">
    <property type="entry name" value="Cathepsin_D_like"/>
    <property type="match status" value="1"/>
</dbReference>
<dbReference type="InterPro" id="IPR001969">
    <property type="entry name" value="Aspartic_peptidase_AS"/>
</dbReference>
<keyword evidence="7" id="KW-0325">Glycoprotein</keyword>
<evidence type="ECO:0000256" key="4">
    <source>
        <dbReference type="ARBA" id="ARBA00022750"/>
    </source>
</evidence>
<evidence type="ECO:0000256" key="3">
    <source>
        <dbReference type="ARBA" id="ARBA00022729"/>
    </source>
</evidence>
<evidence type="ECO:0000313" key="13">
    <source>
        <dbReference type="EMBL" id="AAH82490.1"/>
    </source>
</evidence>
<keyword evidence="4 10" id="KW-0064">Aspartyl protease</keyword>
<evidence type="ECO:0000256" key="5">
    <source>
        <dbReference type="ARBA" id="ARBA00022801"/>
    </source>
</evidence>
<keyword evidence="2 10" id="KW-0645">Protease</keyword>
<comment type="similarity">
    <text evidence="1 10">Belongs to the peptidase A1 family.</text>
</comment>
<dbReference type="PRINTS" id="PR00792">
    <property type="entry name" value="PEPSIN"/>
</dbReference>
<keyword evidence="3 11" id="KW-0732">Signal</keyword>
<dbReference type="Gene3D" id="2.40.70.10">
    <property type="entry name" value="Acid Proteases"/>
    <property type="match status" value="2"/>
</dbReference>
<dbReference type="InterPro" id="IPR001461">
    <property type="entry name" value="Aspartic_peptidase_A1"/>
</dbReference>
<evidence type="ECO:0000256" key="1">
    <source>
        <dbReference type="ARBA" id="ARBA00007447"/>
    </source>
</evidence>
<dbReference type="SUPFAM" id="SSF50630">
    <property type="entry name" value="Acid proteases"/>
    <property type="match status" value="1"/>
</dbReference>
<evidence type="ECO:0000256" key="11">
    <source>
        <dbReference type="SAM" id="SignalP"/>
    </source>
</evidence>
<feature type="disulfide bond" evidence="9">
    <location>
        <begin position="101"/>
        <end position="108"/>
    </location>
</feature>
<feature type="active site" evidence="8">
    <location>
        <position position="285"/>
    </location>
</feature>
<proteinExistence type="evidence at transcript level"/>
<evidence type="ECO:0000256" key="8">
    <source>
        <dbReference type="PIRSR" id="PIRSR601461-1"/>
    </source>
</evidence>
<dbReference type="AlphaFoldDB" id="Q640U9"/>
<accession>Q640U9</accession>
<feature type="domain" description="Peptidase A1" evidence="12">
    <location>
        <begin position="70"/>
        <end position="397"/>
    </location>
</feature>
<dbReference type="EMBL" id="BC082490">
    <property type="protein sequence ID" value="AAH82490.1"/>
    <property type="molecule type" value="mRNA"/>
</dbReference>
<keyword evidence="6 9" id="KW-1015">Disulfide bond</keyword>
<keyword evidence="5 10" id="KW-0378">Hydrolase</keyword>
<dbReference type="InterPro" id="IPR034129">
    <property type="entry name" value="Cathepsin_D-like"/>
</dbReference>
<evidence type="ECO:0000256" key="6">
    <source>
        <dbReference type="ARBA" id="ARBA00023157"/>
    </source>
</evidence>
<dbReference type="Pfam" id="PF00026">
    <property type="entry name" value="Asp"/>
    <property type="match status" value="1"/>
</dbReference>
<dbReference type="PROSITE" id="PS00141">
    <property type="entry name" value="ASP_PROTEASE"/>
    <property type="match status" value="2"/>
</dbReference>
<dbReference type="InterPro" id="IPR021109">
    <property type="entry name" value="Peptidase_aspartic_dom_sf"/>
</dbReference>
<dbReference type="GeneID" id="493534"/>
<dbReference type="GO" id="GO:0004190">
    <property type="term" value="F:aspartic-type endopeptidase activity"/>
    <property type="evidence" value="ECO:0007669"/>
    <property type="project" value="UniProtKB-KW"/>
</dbReference>
<feature type="chain" id="PRO_5004267755" evidence="11">
    <location>
        <begin position="21"/>
        <end position="421"/>
    </location>
</feature>
<dbReference type="PROSITE" id="PS51767">
    <property type="entry name" value="PEPTIDASE_A1"/>
    <property type="match status" value="1"/>
</dbReference>
<feature type="disulfide bond" evidence="9">
    <location>
        <begin position="319"/>
        <end position="356"/>
    </location>
</feature>
<dbReference type="GO" id="GO:0006508">
    <property type="term" value="P:proteolysis"/>
    <property type="evidence" value="ECO:0007669"/>
    <property type="project" value="UniProtKB-KW"/>
</dbReference>
<evidence type="ECO:0000256" key="7">
    <source>
        <dbReference type="ARBA" id="ARBA00023180"/>
    </source>
</evidence>
<dbReference type="MEROPS" id="A01.009"/>
<dbReference type="PANTHER" id="PTHR47966:SF51">
    <property type="entry name" value="BETA-SITE APP-CLEAVING ENZYME, ISOFORM A-RELATED"/>
    <property type="match status" value="1"/>
</dbReference>
<reference evidence="13" key="1">
    <citation type="submission" date="2004-09" db="EMBL/GenBank/DDBJ databases">
        <authorList>
            <consortium name="NIH - Xenopus Gene Collection (XGC) project"/>
        </authorList>
    </citation>
    <scope>NUCLEOTIDE SEQUENCE [LARGE SCALE MRNA]</scope>
    <source>
        <tissue evidence="13">Whole body</tissue>
    </source>
</reference>
<dbReference type="FunFam" id="2.40.70.10:FF:000044">
    <property type="entry name" value="Lysosomal aspartic protease"/>
    <property type="match status" value="1"/>
</dbReference>
<evidence type="ECO:0000256" key="9">
    <source>
        <dbReference type="PIRSR" id="PIRSR601461-2"/>
    </source>
</evidence>
<gene>
    <name evidence="13" type="primary">MGC89016</name>
</gene>
<organism evidence="13">
    <name type="scientific">Xenopus tropicalis</name>
    <name type="common">Western clawed frog</name>
    <name type="synonym">Silurana tropicalis</name>
    <dbReference type="NCBI Taxonomy" id="8364"/>
    <lineage>
        <taxon>Eukaryota</taxon>
        <taxon>Metazoa</taxon>
        <taxon>Chordata</taxon>
        <taxon>Craniata</taxon>
        <taxon>Vertebrata</taxon>
        <taxon>Euteleostomi</taxon>
        <taxon>Amphibia</taxon>
        <taxon>Batrachia</taxon>
        <taxon>Anura</taxon>
        <taxon>Pipoidea</taxon>
        <taxon>Pipidae</taxon>
        <taxon>Xenopodinae</taxon>
        <taxon>Xenopus</taxon>
        <taxon>Silurana</taxon>
    </lineage>
</organism>
<name>Q640U9_XENTR</name>
<feature type="signal peptide" evidence="11">
    <location>
        <begin position="1"/>
        <end position="20"/>
    </location>
</feature>
<dbReference type="DNASU" id="493534"/>
<feature type="active site" evidence="8">
    <location>
        <position position="88"/>
    </location>
</feature>
<evidence type="ECO:0000256" key="10">
    <source>
        <dbReference type="RuleBase" id="RU000454"/>
    </source>
</evidence>